<name>A0A369Q2H6_9SPHI</name>
<evidence type="ECO:0000313" key="3">
    <source>
        <dbReference type="Proteomes" id="UP000253961"/>
    </source>
</evidence>
<keyword evidence="1" id="KW-0472">Membrane</keyword>
<feature type="transmembrane region" description="Helical" evidence="1">
    <location>
        <begin position="14"/>
        <end position="35"/>
    </location>
</feature>
<dbReference type="OrthoDB" id="1435947at2"/>
<sequence>MRIINTLLNPVKKFFKGMFAMSMLYAIAFLCVFAFDSCKKTDHVKDDHGVARNRFLAALDIQKQKVGSTAFGAYNLKERIKLAATSGKLMVTNPDDPNPYEPVYVNFPPGTSPESIYPIHSVNNIQQLHELLYSTDGTLQYEPTNTNSNNSLIINVQAINDAIDPVILEAKQYLYAKGFTPGDITDMIAEHNGTQQDLVPFVIGLTYAESQAPQEITRNYNPFINTANAKLNANDYINCAMVALGADIIYALSQSTLSTWSIPLMKKAFGTVAKKVLGPIGVAITVVSFGVCLYAADNH</sequence>
<reference evidence="2 3" key="1">
    <citation type="submission" date="2018-07" db="EMBL/GenBank/DDBJ databases">
        <title>Pedobacter sp. nov., isolated from soil.</title>
        <authorList>
            <person name="Zhou L.Y."/>
            <person name="Du Z.J."/>
        </authorList>
    </citation>
    <scope>NUCLEOTIDE SEQUENCE [LARGE SCALE GENOMIC DNA]</scope>
    <source>
        <strain evidence="2 3">JDX94</strain>
    </source>
</reference>
<dbReference type="Proteomes" id="UP000253961">
    <property type="component" value="Unassembled WGS sequence"/>
</dbReference>
<accession>A0A369Q2H6</accession>
<feature type="transmembrane region" description="Helical" evidence="1">
    <location>
        <begin position="276"/>
        <end position="296"/>
    </location>
</feature>
<comment type="caution">
    <text evidence="2">The sequence shown here is derived from an EMBL/GenBank/DDBJ whole genome shotgun (WGS) entry which is preliminary data.</text>
</comment>
<dbReference type="EMBL" id="QPKV01000003">
    <property type="protein sequence ID" value="RDC57149.1"/>
    <property type="molecule type" value="Genomic_DNA"/>
</dbReference>
<keyword evidence="3" id="KW-1185">Reference proteome</keyword>
<dbReference type="RefSeq" id="WP_115402325.1">
    <property type="nucleotide sequence ID" value="NZ_QPKV01000003.1"/>
</dbReference>
<dbReference type="AlphaFoldDB" id="A0A369Q2H6"/>
<gene>
    <name evidence="2" type="ORF">DU508_08140</name>
</gene>
<evidence type="ECO:0000313" key="2">
    <source>
        <dbReference type="EMBL" id="RDC57149.1"/>
    </source>
</evidence>
<protein>
    <submittedName>
        <fullName evidence="2">Uncharacterized protein</fullName>
    </submittedName>
</protein>
<evidence type="ECO:0000256" key="1">
    <source>
        <dbReference type="SAM" id="Phobius"/>
    </source>
</evidence>
<organism evidence="2 3">
    <name type="scientific">Pedobacter chinensis</name>
    <dbReference type="NCBI Taxonomy" id="2282421"/>
    <lineage>
        <taxon>Bacteria</taxon>
        <taxon>Pseudomonadati</taxon>
        <taxon>Bacteroidota</taxon>
        <taxon>Sphingobacteriia</taxon>
        <taxon>Sphingobacteriales</taxon>
        <taxon>Sphingobacteriaceae</taxon>
        <taxon>Pedobacter</taxon>
    </lineage>
</organism>
<proteinExistence type="predicted"/>
<keyword evidence="1" id="KW-0812">Transmembrane</keyword>
<keyword evidence="1" id="KW-1133">Transmembrane helix</keyword>